<dbReference type="GeneID" id="65130316"/>
<sequence>MANPEEVISYEEFRGLVNKVKGSRHHKIKNSYGVYDGYKFYRKTKPKESKYILTESQYFSIIRKVNKLLADLLSKGDDVTLPCRLGKLEIRKYKANIVLEGNKIKTNLPIDWDRTLKLWYEDEESYKNKTLIKVEEKEIFKIYYNRNVANFTNKSFYTFHLNRNIKKELKQNIKEGIVDSFMI</sequence>
<dbReference type="RefSeq" id="YP_010111864.1">
    <property type="nucleotide sequence ID" value="NC_055885.1"/>
</dbReference>
<evidence type="ECO:0000313" key="2">
    <source>
        <dbReference type="Proteomes" id="UP000594055"/>
    </source>
</evidence>
<accession>A0A7M1RZK2</accession>
<reference evidence="1 2" key="1">
    <citation type="submission" date="2020-07" db="EMBL/GenBank/DDBJ databases">
        <title>Taxonomic proposal: Crassvirales, a new order of highly abundant and diverse bacterial viruses.</title>
        <authorList>
            <person name="Shkoporov A.N."/>
            <person name="Stockdale S.R."/>
            <person name="Guerin E."/>
            <person name="Ross R.P."/>
            <person name="Hill C."/>
        </authorList>
    </citation>
    <scope>NUCLEOTIDE SEQUENCE [LARGE SCALE GENOMIC DNA]</scope>
</reference>
<keyword evidence="2" id="KW-1185">Reference proteome</keyword>
<dbReference type="Proteomes" id="UP000594055">
    <property type="component" value="Segment"/>
</dbReference>
<evidence type="ECO:0000313" key="1">
    <source>
        <dbReference type="EMBL" id="QOR59706.1"/>
    </source>
</evidence>
<organism evidence="1 2">
    <name type="scientific">uncultured phage cr128_1</name>
    <dbReference type="NCBI Taxonomy" id="2772076"/>
    <lineage>
        <taxon>Viruses</taxon>
        <taxon>Duplodnaviria</taxon>
        <taxon>Heunggongvirae</taxon>
        <taxon>Uroviricota</taxon>
        <taxon>Caudoviricetes</taxon>
        <taxon>Crassvirales</taxon>
        <taxon>Steigviridae</taxon>
        <taxon>Asinivirinae</taxon>
        <taxon>Mahlunavirus</taxon>
        <taxon>Mahlunavirus rarus</taxon>
    </lineage>
</organism>
<protein>
    <submittedName>
        <fullName evidence="1">HU/IHF-like protein</fullName>
    </submittedName>
</protein>
<dbReference type="KEGG" id="vg:65130316"/>
<name>A0A7M1RZK2_9CAUD</name>
<dbReference type="EMBL" id="MT774392">
    <property type="protein sequence ID" value="QOR59706.1"/>
    <property type="molecule type" value="Genomic_DNA"/>
</dbReference>
<proteinExistence type="predicted"/>